<dbReference type="STRING" id="1280847.SAMN04488036_101675"/>
<feature type="domain" description="DUF2059" evidence="1">
    <location>
        <begin position="99"/>
        <end position="145"/>
    </location>
</feature>
<dbReference type="EMBL" id="FOSZ01000001">
    <property type="protein sequence ID" value="SFK61321.1"/>
    <property type="molecule type" value="Genomic_DNA"/>
</dbReference>
<sequence length="293" mass="32283">MTLNACAQVAPNRSRTPFAGWLSGLLLAAFVLLLAGVNGARAADRDKVTAFLQVTGFDVAIDSIALSASSAPLMLGLEEDAFGLEWTLLSKKVFDTDLMQTRATDILEATLSDEVLAHGAAFYASDLGQRLVEVENASHMADDDEKVAEGERLLAEWGEEGEARAELFKRMNLAIDPKDIGMQAVTEIQVRFILAATYAGVVQLRTDEDGLRATLMENAEQFAEERELNSLHNAAYTYQSFSLEELQAYTEALEDPMMMELYELMNAVHFEVMSNRFEALALSMGQIQPQQEL</sequence>
<protein>
    <recommendedName>
        <fullName evidence="1">DUF2059 domain-containing protein</fullName>
    </recommendedName>
</protein>
<accession>A0A1I4AZQ2</accession>
<dbReference type="AlphaFoldDB" id="A0A1I4AZQ2"/>
<evidence type="ECO:0000313" key="3">
    <source>
        <dbReference type="Proteomes" id="UP000198851"/>
    </source>
</evidence>
<proteinExistence type="predicted"/>
<gene>
    <name evidence="2" type="ORF">SAMN04488036_101675</name>
</gene>
<name>A0A1I4AZQ2_9RHOB</name>
<dbReference type="InterPro" id="IPR018637">
    <property type="entry name" value="DUF2059"/>
</dbReference>
<dbReference type="OrthoDB" id="7830101at2"/>
<dbReference type="Proteomes" id="UP000198851">
    <property type="component" value="Unassembled WGS sequence"/>
</dbReference>
<dbReference type="Pfam" id="PF09832">
    <property type="entry name" value="DUF2059"/>
    <property type="match status" value="1"/>
</dbReference>
<evidence type="ECO:0000313" key="2">
    <source>
        <dbReference type="EMBL" id="SFK61321.1"/>
    </source>
</evidence>
<reference evidence="3" key="1">
    <citation type="submission" date="2016-10" db="EMBL/GenBank/DDBJ databases">
        <authorList>
            <person name="Varghese N."/>
            <person name="Submissions S."/>
        </authorList>
    </citation>
    <scope>NUCLEOTIDE SEQUENCE [LARGE SCALE GENOMIC DNA]</scope>
    <source>
        <strain evidence="3">DSM 28453</strain>
    </source>
</reference>
<organism evidence="2 3">
    <name type="scientific">Shimia haliotis</name>
    <dbReference type="NCBI Taxonomy" id="1280847"/>
    <lineage>
        <taxon>Bacteria</taxon>
        <taxon>Pseudomonadati</taxon>
        <taxon>Pseudomonadota</taxon>
        <taxon>Alphaproteobacteria</taxon>
        <taxon>Rhodobacterales</taxon>
        <taxon>Roseobacteraceae</taxon>
    </lineage>
</organism>
<dbReference type="RefSeq" id="WP_093320213.1">
    <property type="nucleotide sequence ID" value="NZ_FOSZ01000001.1"/>
</dbReference>
<keyword evidence="3" id="KW-1185">Reference proteome</keyword>
<evidence type="ECO:0000259" key="1">
    <source>
        <dbReference type="Pfam" id="PF09832"/>
    </source>
</evidence>